<dbReference type="Pfam" id="PF05099">
    <property type="entry name" value="TerB"/>
    <property type="match status" value="1"/>
</dbReference>
<comment type="caution">
    <text evidence="3">The sequence shown here is derived from an EMBL/GenBank/DDBJ whole genome shotgun (WGS) entry which is preliminary data.</text>
</comment>
<evidence type="ECO:0000259" key="2">
    <source>
        <dbReference type="Pfam" id="PF05099"/>
    </source>
</evidence>
<feature type="compositionally biased region" description="Polar residues" evidence="1">
    <location>
        <begin position="164"/>
        <end position="187"/>
    </location>
</feature>
<dbReference type="AlphaFoldDB" id="A0A5Q6PK38"/>
<dbReference type="EMBL" id="VUAA01000007">
    <property type="protein sequence ID" value="KAA1255216.1"/>
    <property type="molecule type" value="Genomic_DNA"/>
</dbReference>
<dbReference type="CDD" id="cd07176">
    <property type="entry name" value="terB"/>
    <property type="match status" value="1"/>
</dbReference>
<dbReference type="Proteomes" id="UP000323225">
    <property type="component" value="Unassembled WGS sequence"/>
</dbReference>
<name>A0A5Q6PK38_VIBCL</name>
<proteinExistence type="predicted"/>
<feature type="domain" description="Co-chaperone DjlA N-terminal" evidence="2">
    <location>
        <begin position="283"/>
        <end position="392"/>
    </location>
</feature>
<dbReference type="SUPFAM" id="SSF158682">
    <property type="entry name" value="TerB-like"/>
    <property type="match status" value="1"/>
</dbReference>
<evidence type="ECO:0000313" key="4">
    <source>
        <dbReference type="Proteomes" id="UP000323225"/>
    </source>
</evidence>
<feature type="compositionally biased region" description="Low complexity" evidence="1">
    <location>
        <begin position="218"/>
        <end position="231"/>
    </location>
</feature>
<feature type="region of interest" description="Disordered" evidence="1">
    <location>
        <begin position="163"/>
        <end position="235"/>
    </location>
</feature>
<accession>A0A5Q6PK38</accession>
<dbReference type="InterPro" id="IPR007791">
    <property type="entry name" value="DjlA_N"/>
</dbReference>
<protein>
    <recommendedName>
        <fullName evidence="2">Co-chaperone DjlA N-terminal domain-containing protein</fullName>
    </recommendedName>
</protein>
<dbReference type="InterPro" id="IPR029024">
    <property type="entry name" value="TerB-like"/>
</dbReference>
<evidence type="ECO:0000256" key="1">
    <source>
        <dbReference type="SAM" id="MobiDB-lite"/>
    </source>
</evidence>
<organism evidence="3 4">
    <name type="scientific">Vibrio cholerae</name>
    <dbReference type="NCBI Taxonomy" id="666"/>
    <lineage>
        <taxon>Bacteria</taxon>
        <taxon>Pseudomonadati</taxon>
        <taxon>Pseudomonadota</taxon>
        <taxon>Gammaproteobacteria</taxon>
        <taxon>Vibrionales</taxon>
        <taxon>Vibrionaceae</taxon>
        <taxon>Vibrio</taxon>
    </lineage>
</organism>
<reference evidence="3 4" key="1">
    <citation type="submission" date="2019-09" db="EMBL/GenBank/DDBJ databases">
        <authorList>
            <person name="Kritzky A."/>
            <person name="Schelkanova E.Y."/>
            <person name="Alkhova Z.V."/>
            <person name="Smirnova N.I."/>
        </authorList>
    </citation>
    <scope>NUCLEOTIDE SEQUENCE [LARGE SCALE GENOMIC DNA]</scope>
    <source>
        <strain evidence="3 4">M1526</strain>
    </source>
</reference>
<gene>
    <name evidence="3" type="ORF">F0M16_08340</name>
</gene>
<evidence type="ECO:0000313" key="3">
    <source>
        <dbReference type="EMBL" id="KAA1255216.1"/>
    </source>
</evidence>
<feature type="compositionally biased region" description="Polar residues" evidence="1">
    <location>
        <begin position="197"/>
        <end position="217"/>
    </location>
</feature>
<sequence length="394" mass="43369">MMINILERGMNFAVSTASVTVEINSRDNGLKLMAVVTDSNQNSKISALQIPTNECVFETDKKCKISLPSCGAAFDKIEFYAFNDDAQSVDATLIITQDNGDRHSIQTNFVNASACMFGRIYNHNGTWKAKNLADMVSGNIDTILTMYKGNNLAEELLKMKSHGGLNSNGNSQISMESSQPVAQNHSGHFNMAPTPSPQNGQVERINPGSNLQATTRPSFGRNRSNSGFSSRIEQGQEAATQTLGNVLNQGRSLLSRFANFSKGKAQEATDEINKLRSKKLLEGVIASCAYMAFADGHVDAVEKQKTLELMSNHQYLKLFDQKDVIECFDSYIKCFENDFDEGEIYVFESLNPLKGAKEESSLILAVALDIANADGIFSPEEERTLKRIRLILDA</sequence>
<dbReference type="Gene3D" id="1.10.3680.10">
    <property type="entry name" value="TerB-like"/>
    <property type="match status" value="1"/>
</dbReference>